<evidence type="ECO:0000313" key="2">
    <source>
        <dbReference type="Proteomes" id="UP000001660"/>
    </source>
</evidence>
<proteinExistence type="predicted"/>
<sequence length="80" mass="8457">MANPSPETLQYAILLTAHIQRTESAIQQWLRHADSPTRGPSPGHSALSAPCGIARIYRIIVCNGAGIQGIATHPGGHFAC</sequence>
<gene>
    <name evidence="1" type="ORF">NIDE3230</name>
</gene>
<accession>D8PI35</accession>
<dbReference type="EMBL" id="FP929003">
    <property type="protein sequence ID" value="CBK42922.1"/>
    <property type="molecule type" value="Genomic_DNA"/>
</dbReference>
<evidence type="ECO:0000313" key="1">
    <source>
        <dbReference type="EMBL" id="CBK42922.1"/>
    </source>
</evidence>
<name>D8PI35_9BACT</name>
<dbReference type="HOGENOM" id="CLU_2583211_0_0_0"/>
<dbReference type="STRING" id="330214.NIDE3230"/>
<dbReference type="KEGG" id="nde:NIDE3230"/>
<dbReference type="Proteomes" id="UP000001660">
    <property type="component" value="Chromosome"/>
</dbReference>
<dbReference type="AlphaFoldDB" id="D8PI35"/>
<organism evidence="1 2">
    <name type="scientific">Nitrospira defluvii</name>
    <dbReference type="NCBI Taxonomy" id="330214"/>
    <lineage>
        <taxon>Bacteria</taxon>
        <taxon>Pseudomonadati</taxon>
        <taxon>Nitrospirota</taxon>
        <taxon>Nitrospiria</taxon>
        <taxon>Nitrospirales</taxon>
        <taxon>Nitrospiraceae</taxon>
        <taxon>Nitrospira</taxon>
    </lineage>
</organism>
<reference evidence="1 2" key="1">
    <citation type="journal article" date="2010" name="Proc. Natl. Acad. Sci. U.S.A.">
        <title>A Nitrospira metagenome illuminates the physiology and evolution of globally important nitrite-oxidizing bacteria.</title>
        <authorList>
            <person name="Lucker S."/>
            <person name="Wagner M."/>
            <person name="Maixner F."/>
            <person name="Pelletier E."/>
            <person name="Koch H."/>
            <person name="Vacherie B."/>
            <person name="Rattei T."/>
            <person name="Sinninghe Damste J."/>
            <person name="Spieck E."/>
            <person name="Le Paslier D."/>
            <person name="Daims H."/>
        </authorList>
    </citation>
    <scope>NUCLEOTIDE SEQUENCE [LARGE SCALE GENOMIC DNA]</scope>
</reference>
<keyword evidence="2" id="KW-1185">Reference proteome</keyword>
<protein>
    <submittedName>
        <fullName evidence="1">Uncharacterized protein</fullName>
    </submittedName>
</protein>